<keyword evidence="4 6" id="KW-0238">DNA-binding</keyword>
<proteinExistence type="inferred from homology"/>
<dbReference type="STRING" id="1450648.CLORY_37150"/>
<feature type="domain" description="Core-binding (CB)" evidence="8">
    <location>
        <begin position="18"/>
        <end position="95"/>
    </location>
</feature>
<dbReference type="OrthoDB" id="9785687at2"/>
<feature type="domain" description="Tyr recombinase" evidence="7">
    <location>
        <begin position="118"/>
        <end position="303"/>
    </location>
</feature>
<evidence type="ECO:0000256" key="5">
    <source>
        <dbReference type="ARBA" id="ARBA00023172"/>
    </source>
</evidence>
<dbReference type="PROSITE" id="PS51900">
    <property type="entry name" value="CB"/>
    <property type="match status" value="1"/>
</dbReference>
<dbReference type="EMBL" id="MZGV01000061">
    <property type="protein sequence ID" value="OPJ58220.1"/>
    <property type="molecule type" value="Genomic_DNA"/>
</dbReference>
<evidence type="ECO:0000256" key="3">
    <source>
        <dbReference type="ARBA" id="ARBA00022908"/>
    </source>
</evidence>
<dbReference type="CDD" id="cd01188">
    <property type="entry name" value="INT_RitA_C_like"/>
    <property type="match status" value="1"/>
</dbReference>
<gene>
    <name evidence="9" type="primary">xerC_4</name>
    <name evidence="9" type="ORF">CLORY_37150</name>
</gene>
<dbReference type="PANTHER" id="PTHR30349">
    <property type="entry name" value="PHAGE INTEGRASE-RELATED"/>
    <property type="match status" value="1"/>
</dbReference>
<dbReference type="PROSITE" id="PS51898">
    <property type="entry name" value="TYR_RECOMBINASE"/>
    <property type="match status" value="1"/>
</dbReference>
<accession>A0A1V4IEF1</accession>
<evidence type="ECO:0000259" key="8">
    <source>
        <dbReference type="PROSITE" id="PS51900"/>
    </source>
</evidence>
<dbReference type="Pfam" id="PF00589">
    <property type="entry name" value="Phage_integrase"/>
    <property type="match status" value="1"/>
</dbReference>
<dbReference type="Gene3D" id="1.10.443.10">
    <property type="entry name" value="Intergrase catalytic core"/>
    <property type="match status" value="1"/>
</dbReference>
<evidence type="ECO:0000256" key="1">
    <source>
        <dbReference type="ARBA" id="ARBA00003283"/>
    </source>
</evidence>
<dbReference type="PANTHER" id="PTHR30349:SF41">
    <property type="entry name" value="INTEGRASE_RECOMBINASE PROTEIN MJ0367-RELATED"/>
    <property type="match status" value="1"/>
</dbReference>
<reference evidence="9 10" key="1">
    <citation type="submission" date="2017-03" db="EMBL/GenBank/DDBJ databases">
        <title>Genome sequence of Clostridium oryzae DSM 28571.</title>
        <authorList>
            <person name="Poehlein A."/>
            <person name="Daniel R."/>
        </authorList>
    </citation>
    <scope>NUCLEOTIDE SEQUENCE [LARGE SCALE GENOMIC DNA]</scope>
    <source>
        <strain evidence="9 10">DSM 28571</strain>
    </source>
</reference>
<dbReference type="InterPro" id="IPR004107">
    <property type="entry name" value="Integrase_SAM-like_N"/>
</dbReference>
<dbReference type="Proteomes" id="UP000190080">
    <property type="component" value="Unassembled WGS sequence"/>
</dbReference>
<evidence type="ECO:0000256" key="4">
    <source>
        <dbReference type="ARBA" id="ARBA00023125"/>
    </source>
</evidence>
<protein>
    <submittedName>
        <fullName evidence="9">Tyrosine recombinase XerC</fullName>
    </submittedName>
</protein>
<dbReference type="InterPro" id="IPR011010">
    <property type="entry name" value="DNA_brk_join_enz"/>
</dbReference>
<comment type="caution">
    <text evidence="9">The sequence shown here is derived from an EMBL/GenBank/DDBJ whole genome shotgun (WGS) entry which is preliminary data.</text>
</comment>
<dbReference type="AlphaFoldDB" id="A0A1V4IEF1"/>
<dbReference type="GO" id="GO:0003677">
    <property type="term" value="F:DNA binding"/>
    <property type="evidence" value="ECO:0007669"/>
    <property type="project" value="UniProtKB-UniRule"/>
</dbReference>
<keyword evidence="3" id="KW-0229">DNA integration</keyword>
<dbReference type="GO" id="GO:0015074">
    <property type="term" value="P:DNA integration"/>
    <property type="evidence" value="ECO:0007669"/>
    <property type="project" value="UniProtKB-KW"/>
</dbReference>
<dbReference type="SUPFAM" id="SSF56349">
    <property type="entry name" value="DNA breaking-rejoining enzymes"/>
    <property type="match status" value="1"/>
</dbReference>
<evidence type="ECO:0000313" key="10">
    <source>
        <dbReference type="Proteomes" id="UP000190080"/>
    </source>
</evidence>
<comment type="function">
    <text evidence="1">Site-specific tyrosine recombinase, which acts by catalyzing the cutting and rejoining of the recombining DNA molecules.</text>
</comment>
<dbReference type="InterPro" id="IPR010998">
    <property type="entry name" value="Integrase_recombinase_N"/>
</dbReference>
<evidence type="ECO:0000259" key="7">
    <source>
        <dbReference type="PROSITE" id="PS51898"/>
    </source>
</evidence>
<keyword evidence="10" id="KW-1185">Reference proteome</keyword>
<organism evidence="9 10">
    <name type="scientific">Clostridium oryzae</name>
    <dbReference type="NCBI Taxonomy" id="1450648"/>
    <lineage>
        <taxon>Bacteria</taxon>
        <taxon>Bacillati</taxon>
        <taxon>Bacillota</taxon>
        <taxon>Clostridia</taxon>
        <taxon>Eubacteriales</taxon>
        <taxon>Clostridiaceae</taxon>
        <taxon>Clostridium</taxon>
    </lineage>
</organism>
<evidence type="ECO:0000256" key="2">
    <source>
        <dbReference type="ARBA" id="ARBA00008857"/>
    </source>
</evidence>
<dbReference type="Pfam" id="PF02899">
    <property type="entry name" value="Phage_int_SAM_1"/>
    <property type="match status" value="1"/>
</dbReference>
<evidence type="ECO:0000313" key="9">
    <source>
        <dbReference type="EMBL" id="OPJ58220.1"/>
    </source>
</evidence>
<comment type="similarity">
    <text evidence="2">Belongs to the 'phage' integrase family.</text>
</comment>
<keyword evidence="5" id="KW-0233">DNA recombination</keyword>
<dbReference type="Gene3D" id="1.10.150.130">
    <property type="match status" value="1"/>
</dbReference>
<dbReference type="InterPro" id="IPR013762">
    <property type="entry name" value="Integrase-like_cat_sf"/>
</dbReference>
<dbReference type="InterPro" id="IPR044068">
    <property type="entry name" value="CB"/>
</dbReference>
<sequence>MSKNSKIILHYWQYKNIIEKYTNLDEFNDLAHDTMRSKKVTVTSLCNYLGDNGVSSFKQCKHRHVADFMESISMFSTATKSGKTFILRHFFNFLYHEKIILYSGNELFPVIVTNKKDRILSFYTEDEVKKLVSCIDNTTPKGKRDLIVVLLAAELGIRSGDICRLKLSNIHWERNTIEFTQYKTGVFHQLPLLENIKFVLIDYLRSARPACSSQLLFVGIKNNYGMISSSQMHVIVSKYFKIANLDISKRKHGPHALRHSLASNLLKNNTPMHVIKEVLGHTNLNTTNIYLNIDFKTLKHFALEVPDENKN</sequence>
<dbReference type="RefSeq" id="WP_079427269.1">
    <property type="nucleotide sequence ID" value="NZ_MZGV01000061.1"/>
</dbReference>
<name>A0A1V4IEF1_9CLOT</name>
<dbReference type="InterPro" id="IPR002104">
    <property type="entry name" value="Integrase_catalytic"/>
</dbReference>
<dbReference type="InterPro" id="IPR050090">
    <property type="entry name" value="Tyrosine_recombinase_XerCD"/>
</dbReference>
<dbReference type="GO" id="GO:0006310">
    <property type="term" value="P:DNA recombination"/>
    <property type="evidence" value="ECO:0007669"/>
    <property type="project" value="UniProtKB-KW"/>
</dbReference>
<evidence type="ECO:0000256" key="6">
    <source>
        <dbReference type="PROSITE-ProRule" id="PRU01248"/>
    </source>
</evidence>